<dbReference type="GO" id="GO:0006412">
    <property type="term" value="P:translation"/>
    <property type="evidence" value="ECO:0007669"/>
    <property type="project" value="UniProtKB-UniRule"/>
</dbReference>
<dbReference type="NCBIfam" id="NF004359">
    <property type="entry name" value="PRK05738.1-3"/>
    <property type="match status" value="1"/>
</dbReference>
<dbReference type="STRING" id="159449.B4N89_11230"/>
<keyword evidence="5 6" id="KW-0687">Ribonucleoprotein</keyword>
<dbReference type="NCBIfam" id="NF004363">
    <property type="entry name" value="PRK05738.2-4"/>
    <property type="match status" value="1"/>
</dbReference>
<dbReference type="EMBL" id="MWQN01000001">
    <property type="protein sequence ID" value="OPC81445.1"/>
    <property type="molecule type" value="Genomic_DNA"/>
</dbReference>
<dbReference type="AlphaFoldDB" id="A0A1T3NXG6"/>
<dbReference type="GO" id="GO:0019843">
    <property type="term" value="F:rRNA binding"/>
    <property type="evidence" value="ECO:0007669"/>
    <property type="project" value="UniProtKB-UniRule"/>
</dbReference>
<evidence type="ECO:0000256" key="3">
    <source>
        <dbReference type="ARBA" id="ARBA00022884"/>
    </source>
</evidence>
<keyword evidence="2 6" id="KW-0699">rRNA-binding</keyword>
<evidence type="ECO:0000256" key="7">
    <source>
        <dbReference type="RuleBase" id="RU003934"/>
    </source>
</evidence>
<keyword evidence="9" id="KW-1185">Reference proteome</keyword>
<comment type="similarity">
    <text evidence="1 6 7">Belongs to the universal ribosomal protein uL23 family.</text>
</comment>
<dbReference type="RefSeq" id="WP_020549235.1">
    <property type="nucleotide sequence ID" value="NZ_MWQN01000001.1"/>
</dbReference>
<reference evidence="8 9" key="1">
    <citation type="submission" date="2017-03" db="EMBL/GenBank/DDBJ databases">
        <title>Draft genome sequence of Streptomyces scabrisporus NF3, endophyte isolated from Amphipterygium adstringens.</title>
        <authorList>
            <person name="Vazquez M."/>
            <person name="Ceapa C.D."/>
            <person name="Rodriguez Luna D."/>
            <person name="Sanchez Esquivel S."/>
        </authorList>
    </citation>
    <scope>NUCLEOTIDE SEQUENCE [LARGE SCALE GENOMIC DNA]</scope>
    <source>
        <strain evidence="8 9">NF3</strain>
    </source>
</reference>
<dbReference type="InterPro" id="IPR012677">
    <property type="entry name" value="Nucleotide-bd_a/b_plait_sf"/>
</dbReference>
<dbReference type="InterPro" id="IPR013025">
    <property type="entry name" value="Ribosomal_uL23-like"/>
</dbReference>
<dbReference type="GO" id="GO:0003735">
    <property type="term" value="F:structural constituent of ribosome"/>
    <property type="evidence" value="ECO:0007669"/>
    <property type="project" value="InterPro"/>
</dbReference>
<sequence>MSTDTVESTTKVTSKTYTDPRDVLLKPVISEKSYGLIDENKYTFIVHPDANKTQIKQAVIAVFGVKVESVNTINRVGKRKRTKTGFGKRKDTKRAIVTLAEGERIDIFGGPVG</sequence>
<dbReference type="SUPFAM" id="SSF54189">
    <property type="entry name" value="Ribosomal proteins S24e, L23 and L15e"/>
    <property type="match status" value="1"/>
</dbReference>
<gene>
    <name evidence="6" type="primary">rplW</name>
    <name evidence="8" type="ORF">B4N89_11230</name>
</gene>
<dbReference type="Pfam" id="PF00276">
    <property type="entry name" value="Ribosomal_L23"/>
    <property type="match status" value="1"/>
</dbReference>
<dbReference type="NCBIfam" id="NF004364">
    <property type="entry name" value="PRK05738.2-5"/>
    <property type="match status" value="1"/>
</dbReference>
<dbReference type="FunFam" id="3.30.70.330:FF:000001">
    <property type="entry name" value="50S ribosomal protein L23"/>
    <property type="match status" value="1"/>
</dbReference>
<dbReference type="PROSITE" id="PS00050">
    <property type="entry name" value="RIBOSOMAL_L23"/>
    <property type="match status" value="1"/>
</dbReference>
<dbReference type="eggNOG" id="COG0089">
    <property type="taxonomic scope" value="Bacteria"/>
</dbReference>
<dbReference type="InterPro" id="IPR012678">
    <property type="entry name" value="Ribosomal_uL23/eL15/eS24_sf"/>
</dbReference>
<evidence type="ECO:0000256" key="5">
    <source>
        <dbReference type="ARBA" id="ARBA00023274"/>
    </source>
</evidence>
<comment type="caution">
    <text evidence="8">The sequence shown here is derived from an EMBL/GenBank/DDBJ whole genome shotgun (WGS) entry which is preliminary data.</text>
</comment>
<evidence type="ECO:0000256" key="1">
    <source>
        <dbReference type="ARBA" id="ARBA00006700"/>
    </source>
</evidence>
<evidence type="ECO:0000256" key="2">
    <source>
        <dbReference type="ARBA" id="ARBA00022730"/>
    </source>
</evidence>
<proteinExistence type="inferred from homology"/>
<evidence type="ECO:0000256" key="4">
    <source>
        <dbReference type="ARBA" id="ARBA00022980"/>
    </source>
</evidence>
<organism evidence="8 9">
    <name type="scientific">Embleya scabrispora</name>
    <dbReference type="NCBI Taxonomy" id="159449"/>
    <lineage>
        <taxon>Bacteria</taxon>
        <taxon>Bacillati</taxon>
        <taxon>Actinomycetota</taxon>
        <taxon>Actinomycetes</taxon>
        <taxon>Kitasatosporales</taxon>
        <taxon>Streptomycetaceae</taxon>
        <taxon>Embleya</taxon>
    </lineage>
</organism>
<dbReference type="HAMAP" id="MF_01369_B">
    <property type="entry name" value="Ribosomal_uL23_B"/>
    <property type="match status" value="1"/>
</dbReference>
<comment type="subunit">
    <text evidence="6">Part of the 50S ribosomal subunit. Contacts protein L29, and trigger factor when it is bound to the ribosome.</text>
</comment>
<comment type="function">
    <text evidence="6">One of the early assembly proteins it binds 23S rRNA. One of the proteins that surrounds the polypeptide exit tunnel on the outside of the ribosome. Forms the main docking site for trigger factor binding to the ribosome.</text>
</comment>
<dbReference type="GO" id="GO:1990904">
    <property type="term" value="C:ribonucleoprotein complex"/>
    <property type="evidence" value="ECO:0007669"/>
    <property type="project" value="UniProtKB-KW"/>
</dbReference>
<dbReference type="Gene3D" id="3.30.70.330">
    <property type="match status" value="1"/>
</dbReference>
<dbReference type="Proteomes" id="UP000190037">
    <property type="component" value="Unassembled WGS sequence"/>
</dbReference>
<evidence type="ECO:0000313" key="8">
    <source>
        <dbReference type="EMBL" id="OPC81445.1"/>
    </source>
</evidence>
<protein>
    <recommendedName>
        <fullName evidence="6">Large ribosomal subunit protein uL23</fullName>
    </recommendedName>
</protein>
<name>A0A1T3NXG6_9ACTN</name>
<dbReference type="OrthoDB" id="9793353at2"/>
<accession>A0A1T3NXG6</accession>
<keyword evidence="4 6" id="KW-0689">Ribosomal protein</keyword>
<keyword evidence="3 6" id="KW-0694">RNA-binding</keyword>
<dbReference type="PANTHER" id="PTHR11620">
    <property type="entry name" value="60S RIBOSOMAL PROTEIN L23A"/>
    <property type="match status" value="1"/>
</dbReference>
<evidence type="ECO:0000256" key="6">
    <source>
        <dbReference type="HAMAP-Rule" id="MF_01369"/>
    </source>
</evidence>
<evidence type="ECO:0000313" key="9">
    <source>
        <dbReference type="Proteomes" id="UP000190037"/>
    </source>
</evidence>
<dbReference type="GO" id="GO:0005840">
    <property type="term" value="C:ribosome"/>
    <property type="evidence" value="ECO:0007669"/>
    <property type="project" value="UniProtKB-KW"/>
</dbReference>
<dbReference type="InterPro" id="IPR001014">
    <property type="entry name" value="Ribosomal_uL23_CS"/>
</dbReference>